<feature type="non-terminal residue" evidence="1">
    <location>
        <position position="1"/>
    </location>
</feature>
<reference evidence="1" key="1">
    <citation type="submission" date="2018-05" db="EMBL/GenBank/DDBJ databases">
        <authorList>
            <person name="Lanie J.A."/>
            <person name="Ng W.-L."/>
            <person name="Kazmierczak K.M."/>
            <person name="Andrzejewski T.M."/>
            <person name="Davidsen T.M."/>
            <person name="Wayne K.J."/>
            <person name="Tettelin H."/>
            <person name="Glass J.I."/>
            <person name="Rusch D."/>
            <person name="Podicherti R."/>
            <person name="Tsui H.-C.T."/>
            <person name="Winkler M.E."/>
        </authorList>
    </citation>
    <scope>NUCLEOTIDE SEQUENCE</scope>
</reference>
<name>A0A382MMG6_9ZZZZ</name>
<protein>
    <submittedName>
        <fullName evidence="1">Uncharacterized protein</fullName>
    </submittedName>
</protein>
<feature type="non-terminal residue" evidence="1">
    <location>
        <position position="44"/>
    </location>
</feature>
<proteinExistence type="predicted"/>
<sequence>VLTPELLQDLDHLIPHVMQTDRYALRKRFGLLLKTFKQLNGTLS</sequence>
<dbReference type="EMBL" id="UINC01094701">
    <property type="protein sequence ID" value="SVC50164.1"/>
    <property type="molecule type" value="Genomic_DNA"/>
</dbReference>
<gene>
    <name evidence="1" type="ORF">METZ01_LOCUS303018</name>
</gene>
<accession>A0A382MMG6</accession>
<dbReference type="AlphaFoldDB" id="A0A382MMG6"/>
<organism evidence="1">
    <name type="scientific">marine metagenome</name>
    <dbReference type="NCBI Taxonomy" id="408172"/>
    <lineage>
        <taxon>unclassified sequences</taxon>
        <taxon>metagenomes</taxon>
        <taxon>ecological metagenomes</taxon>
    </lineage>
</organism>
<evidence type="ECO:0000313" key="1">
    <source>
        <dbReference type="EMBL" id="SVC50164.1"/>
    </source>
</evidence>